<dbReference type="InterPro" id="IPR003567">
    <property type="entry name" value="Cyt_c_biogenesis"/>
</dbReference>
<dbReference type="PANTHER" id="PTHR43653:SF1">
    <property type="entry name" value="CYTOCHROME C-TYPE BIOGENESIS PROTEIN CCMF"/>
    <property type="match status" value="1"/>
</dbReference>
<feature type="transmembrane region" description="Helical" evidence="3">
    <location>
        <begin position="295"/>
        <end position="313"/>
    </location>
</feature>
<dbReference type="GO" id="GO:0016020">
    <property type="term" value="C:membrane"/>
    <property type="evidence" value="ECO:0007669"/>
    <property type="project" value="InterPro"/>
</dbReference>
<dbReference type="OrthoDB" id="9814290at2"/>
<feature type="transmembrane region" description="Helical" evidence="3">
    <location>
        <begin position="234"/>
        <end position="256"/>
    </location>
</feature>
<dbReference type="PRINTS" id="PR01410">
    <property type="entry name" value="CCBIOGENESIS"/>
</dbReference>
<dbReference type="GO" id="GO:0020037">
    <property type="term" value="F:heme binding"/>
    <property type="evidence" value="ECO:0007669"/>
    <property type="project" value="InterPro"/>
</dbReference>
<keyword evidence="2" id="KW-0201">Cytochrome c-type biogenesis</keyword>
<dbReference type="GO" id="GO:0017004">
    <property type="term" value="P:cytochrome complex assembly"/>
    <property type="evidence" value="ECO:0007669"/>
    <property type="project" value="UniProtKB-KW"/>
</dbReference>
<evidence type="ECO:0000256" key="3">
    <source>
        <dbReference type="SAM" id="Phobius"/>
    </source>
</evidence>
<keyword evidence="3" id="KW-0472">Membrane</keyword>
<feature type="transmembrane region" description="Helical" evidence="3">
    <location>
        <begin position="424"/>
        <end position="441"/>
    </location>
</feature>
<dbReference type="AlphaFoldDB" id="A0A172RX79"/>
<dbReference type="Pfam" id="PF01578">
    <property type="entry name" value="Cytochrom_C_asm"/>
    <property type="match status" value="1"/>
</dbReference>
<feature type="transmembrane region" description="Helical" evidence="3">
    <location>
        <begin position="498"/>
        <end position="522"/>
    </location>
</feature>
<keyword evidence="3" id="KW-1133">Transmembrane helix</keyword>
<feature type="transmembrane region" description="Helical" evidence="3">
    <location>
        <begin position="333"/>
        <end position="352"/>
    </location>
</feature>
<name>A0A172RX79_9ACTN</name>
<feature type="transmembrane region" description="Helical" evidence="3">
    <location>
        <begin position="105"/>
        <end position="121"/>
    </location>
</feature>
<evidence type="ECO:0000259" key="5">
    <source>
        <dbReference type="Pfam" id="PF16327"/>
    </source>
</evidence>
<dbReference type="STRING" id="79604.AAY81_02900"/>
<dbReference type="Pfam" id="PF16327">
    <property type="entry name" value="CcmF_C"/>
    <property type="match status" value="1"/>
</dbReference>
<feature type="transmembrane region" description="Helical" evidence="3">
    <location>
        <begin position="552"/>
        <end position="575"/>
    </location>
</feature>
<dbReference type="Proteomes" id="UP000182975">
    <property type="component" value="Unassembled WGS sequence"/>
</dbReference>
<evidence type="ECO:0000256" key="2">
    <source>
        <dbReference type="ARBA" id="ARBA00022748"/>
    </source>
</evidence>
<feature type="transmembrane region" description="Helical" evidence="3">
    <location>
        <begin position="268"/>
        <end position="286"/>
    </location>
</feature>
<dbReference type="EMBL" id="FOEC01000003">
    <property type="protein sequence ID" value="SEO63525.1"/>
    <property type="molecule type" value="Genomic_DNA"/>
</dbReference>
<feature type="transmembrane region" description="Helical" evidence="3">
    <location>
        <begin position="188"/>
        <end position="213"/>
    </location>
</feature>
<evidence type="ECO:0000259" key="4">
    <source>
        <dbReference type="Pfam" id="PF01578"/>
    </source>
</evidence>
<evidence type="ECO:0000256" key="1">
    <source>
        <dbReference type="ARBA" id="ARBA00009186"/>
    </source>
</evidence>
<dbReference type="InterPro" id="IPR002541">
    <property type="entry name" value="Cyt_c_assembly"/>
</dbReference>
<feature type="transmembrane region" description="Helical" evidence="3">
    <location>
        <begin position="133"/>
        <end position="151"/>
    </location>
</feature>
<evidence type="ECO:0000313" key="7">
    <source>
        <dbReference type="Proteomes" id="UP000182975"/>
    </source>
</evidence>
<dbReference type="PANTHER" id="PTHR43653">
    <property type="entry name" value="CYTOCHROME C ASSEMBLY PROTEIN-RELATED"/>
    <property type="match status" value="1"/>
</dbReference>
<dbReference type="GO" id="GO:0015232">
    <property type="term" value="F:heme transmembrane transporter activity"/>
    <property type="evidence" value="ECO:0007669"/>
    <property type="project" value="InterPro"/>
</dbReference>
<feature type="transmembrane region" description="Helical" evidence="3">
    <location>
        <begin position="685"/>
        <end position="704"/>
    </location>
</feature>
<proteinExistence type="inferred from homology"/>
<dbReference type="KEGG" id="ddt:AAY81_02900"/>
<feature type="domain" description="Cytochrome c-type biogenesis protein CcmF C-terminal" evidence="5">
    <location>
        <begin position="342"/>
        <end position="706"/>
    </location>
</feature>
<gene>
    <name evidence="6" type="ORF">SAMN02910314_00736</name>
</gene>
<feature type="domain" description="Cytochrome c assembly protein" evidence="4">
    <location>
        <begin position="102"/>
        <end position="317"/>
    </location>
</feature>
<dbReference type="PATRIC" id="fig|79604.3.peg.589"/>
<reference evidence="7" key="1">
    <citation type="submission" date="2016-10" db="EMBL/GenBank/DDBJ databases">
        <authorList>
            <person name="Varghese N."/>
        </authorList>
    </citation>
    <scope>NUCLEOTIDE SEQUENCE [LARGE SCALE GENOMIC DNA]</scope>
    <source>
        <strain evidence="7">DSM 21843</strain>
    </source>
</reference>
<feature type="transmembrane region" description="Helical" evidence="3">
    <location>
        <begin position="453"/>
        <end position="474"/>
    </location>
</feature>
<keyword evidence="7" id="KW-1185">Reference proteome</keyword>
<sequence>MAFIGLMGLLVGFAGIIVSVVCLIAGVALRSRNPQGAGEMLVWGGHVAVIVTFLALTFCCGLLVYCFLTGDTSIEYVVGAQSKQTGILGTLYRISGLWEGREGSLLFWAWLISLFASVMSLRNMKRTEKLDSVALVVIQLVLAGFVGILLFSEDNCPFVAMAESYFDADGNLTGAAALWGMNTLLEHWAMAIHPPALFIGYSGLTVPFAYAVATLVIGDSSDAWVRRSQRYTMVAWWMLGIGIGLGSVWAYVVLGWGGYWGWDAVENASLLPWLVGVALIHSLTIYRQRGAFKRWSIMCACITFAFVITGTFISRSGLIESVHAFEGDPVSLALFGSLIVLSLLAGIVGLALRWKRFAPKSAADEAVDSLASREAAYYFNNVLMLVFAILVCYLTVASALPSWMPFGGTSVSTGTFNAVARPLGVFYLAVLAVCPLLGWTVTQRSAFLAKAKVPAICALVLFVVLVVYSFMYLFPSYDAIIDAGGSAGMGLAAEGPGWYYKGLTIVGFLVASILFFNTLFLIGRTCSAYAKAHGTNPVASIFKMIGGNASRIGGYTAHLGMAVILIGLICSSMYVTEKTGYITYDEESDTAEEFTIQDFTLKYTGNEIFEGDSGNDIYYVVEFDVYRNGEYIGHVAPSMQLVESTQQTKSNAAVISFAEEDLFVVYKGVNNAGDYSLDVRVNPQISLVWVGFGMLMLGSAIAALGRRTRKQMADEAQPVSLPNKED</sequence>
<evidence type="ECO:0000313" key="6">
    <source>
        <dbReference type="EMBL" id="SEO63525.1"/>
    </source>
</evidence>
<feature type="transmembrane region" description="Helical" evidence="3">
    <location>
        <begin position="382"/>
        <end position="404"/>
    </location>
</feature>
<feature type="transmembrane region" description="Helical" evidence="3">
    <location>
        <begin position="41"/>
        <end position="65"/>
    </location>
</feature>
<accession>A0A172RX79</accession>
<organism evidence="6 7">
    <name type="scientific">Denitrobacterium detoxificans</name>
    <dbReference type="NCBI Taxonomy" id="79604"/>
    <lineage>
        <taxon>Bacteria</taxon>
        <taxon>Bacillati</taxon>
        <taxon>Actinomycetota</taxon>
        <taxon>Coriobacteriia</taxon>
        <taxon>Eggerthellales</taxon>
        <taxon>Eggerthellaceae</taxon>
        <taxon>Denitrobacterium</taxon>
    </lineage>
</organism>
<dbReference type="RefSeq" id="WP_066661148.1">
    <property type="nucleotide sequence ID" value="NZ_CP011402.1"/>
</dbReference>
<comment type="similarity">
    <text evidence="1">Belongs to the CcmF/CycK/Ccl1/NrfE/CcsA family.</text>
</comment>
<dbReference type="InterPro" id="IPR032523">
    <property type="entry name" value="CcmF_C"/>
</dbReference>
<keyword evidence="3" id="KW-0812">Transmembrane</keyword>
<feature type="transmembrane region" description="Helical" evidence="3">
    <location>
        <begin position="6"/>
        <end position="29"/>
    </location>
</feature>
<protein>
    <submittedName>
        <fullName evidence="6">Cytochrome c-type biogenesis protein CcmF</fullName>
    </submittedName>
</protein>